<dbReference type="GO" id="GO:0015074">
    <property type="term" value="P:DNA integration"/>
    <property type="evidence" value="ECO:0007669"/>
    <property type="project" value="UniProtKB-KW"/>
</dbReference>
<comment type="similarity">
    <text evidence="1">Belongs to the site-specific recombinase resolvase family.</text>
</comment>
<feature type="domain" description="Resolvase/invertase-type recombinase catalytic" evidence="6">
    <location>
        <begin position="3"/>
        <end position="138"/>
    </location>
</feature>
<evidence type="ECO:0000259" key="6">
    <source>
        <dbReference type="PROSITE" id="PS51736"/>
    </source>
</evidence>
<keyword evidence="3" id="KW-0230">DNA invertase</keyword>
<dbReference type="Proteomes" id="UP000295021">
    <property type="component" value="Unassembled WGS sequence"/>
</dbReference>
<protein>
    <submittedName>
        <fullName evidence="7">DNA invertase Pin-like site-specific DNA recombinase</fullName>
    </submittedName>
</protein>
<dbReference type="Gene3D" id="3.40.50.1390">
    <property type="entry name" value="Resolvase, N-terminal catalytic domain"/>
    <property type="match status" value="1"/>
</dbReference>
<proteinExistence type="inferred from homology"/>
<gene>
    <name evidence="7" type="ORF">EV131_101419</name>
</gene>
<dbReference type="SUPFAM" id="SSF53041">
    <property type="entry name" value="Resolvase-like"/>
    <property type="match status" value="1"/>
</dbReference>
<dbReference type="InterPro" id="IPR050639">
    <property type="entry name" value="SSR_resolvase"/>
</dbReference>
<dbReference type="EMBL" id="SMBI01000001">
    <property type="protein sequence ID" value="TCU29933.1"/>
    <property type="molecule type" value="Genomic_DNA"/>
</dbReference>
<dbReference type="InterPro" id="IPR036162">
    <property type="entry name" value="Resolvase-like_N_sf"/>
</dbReference>
<dbReference type="AlphaFoldDB" id="A0AAX2QV65"/>
<dbReference type="PROSITE" id="PS51736">
    <property type="entry name" value="RECOMBINASES_3"/>
    <property type="match status" value="1"/>
</dbReference>
<evidence type="ECO:0000256" key="3">
    <source>
        <dbReference type="ARBA" id="ARBA00023100"/>
    </source>
</evidence>
<dbReference type="SMART" id="SM00857">
    <property type="entry name" value="Resolvase"/>
    <property type="match status" value="1"/>
</dbReference>
<keyword evidence="2" id="KW-0229">DNA integration</keyword>
<evidence type="ECO:0000313" key="7">
    <source>
        <dbReference type="EMBL" id="TCU29933.1"/>
    </source>
</evidence>
<dbReference type="FunFam" id="3.40.50.1390:FF:000001">
    <property type="entry name" value="DNA recombinase"/>
    <property type="match status" value="1"/>
</dbReference>
<dbReference type="GO" id="GO:0000150">
    <property type="term" value="F:DNA strand exchange activity"/>
    <property type="evidence" value="ECO:0007669"/>
    <property type="project" value="UniProtKB-KW"/>
</dbReference>
<reference evidence="7 8" key="1">
    <citation type="submission" date="2019-03" db="EMBL/GenBank/DDBJ databases">
        <title>Genomic Encyclopedia of Type Strains, Phase IV (KMG-V): Genome sequencing to study the core and pangenomes of soil and plant-associated prokaryotes.</title>
        <authorList>
            <person name="Whitman W."/>
        </authorList>
    </citation>
    <scope>NUCLEOTIDE SEQUENCE [LARGE SCALE GENOMIC DNA]</scope>
    <source>
        <strain evidence="7 8">FB403</strain>
    </source>
</reference>
<evidence type="ECO:0000256" key="1">
    <source>
        <dbReference type="ARBA" id="ARBA00009913"/>
    </source>
</evidence>
<organism evidence="7 8">
    <name type="scientific">Rhizobium laguerreae</name>
    <dbReference type="NCBI Taxonomy" id="1076926"/>
    <lineage>
        <taxon>Bacteria</taxon>
        <taxon>Pseudomonadati</taxon>
        <taxon>Pseudomonadota</taxon>
        <taxon>Alphaproteobacteria</taxon>
        <taxon>Hyphomicrobiales</taxon>
        <taxon>Rhizobiaceae</taxon>
        <taxon>Rhizobium/Agrobacterium group</taxon>
        <taxon>Rhizobium</taxon>
    </lineage>
</organism>
<accession>A0AAX2QV65</accession>
<dbReference type="CDD" id="cd03768">
    <property type="entry name" value="SR_ResInv"/>
    <property type="match status" value="1"/>
</dbReference>
<name>A0AAX2QV65_9HYPH</name>
<keyword evidence="4" id="KW-0238">DNA-binding</keyword>
<dbReference type="PANTHER" id="PTHR30461">
    <property type="entry name" value="DNA-INVERTASE FROM LAMBDOID PROPHAGE"/>
    <property type="match status" value="1"/>
</dbReference>
<evidence type="ECO:0000256" key="4">
    <source>
        <dbReference type="ARBA" id="ARBA00023125"/>
    </source>
</evidence>
<dbReference type="PANTHER" id="PTHR30461:SF26">
    <property type="entry name" value="RESOLVASE HOMOLOG YNEB"/>
    <property type="match status" value="1"/>
</dbReference>
<sequence>MSQLVGYARTSTTDQKAGLEAQLRDLRAAGCTKLFHEELSALATTRPELERMLDYVREGDTLVVTKPDRLARSTSDLLAIAKQLEADGVTLRILSMNVDTATPTGKLMLTILGGIAAFERDLMLERQREGIAKAKAEGKYRGRAPTARAKSKDVKRLKAEGLTGDAIAEKLGIGRASVFRILREAVQISDGQSNGY</sequence>
<comment type="caution">
    <text evidence="7">The sequence shown here is derived from an EMBL/GenBank/DDBJ whole genome shotgun (WGS) entry which is preliminary data.</text>
</comment>
<evidence type="ECO:0000313" key="8">
    <source>
        <dbReference type="Proteomes" id="UP000295021"/>
    </source>
</evidence>
<dbReference type="GO" id="GO:0003677">
    <property type="term" value="F:DNA binding"/>
    <property type="evidence" value="ECO:0007669"/>
    <property type="project" value="UniProtKB-KW"/>
</dbReference>
<dbReference type="Pfam" id="PF00239">
    <property type="entry name" value="Resolvase"/>
    <property type="match status" value="1"/>
</dbReference>
<evidence type="ECO:0000256" key="5">
    <source>
        <dbReference type="ARBA" id="ARBA00023172"/>
    </source>
</evidence>
<dbReference type="InterPro" id="IPR006119">
    <property type="entry name" value="Resolv_N"/>
</dbReference>
<keyword evidence="5" id="KW-0233">DNA recombination</keyword>
<evidence type="ECO:0000256" key="2">
    <source>
        <dbReference type="ARBA" id="ARBA00022908"/>
    </source>
</evidence>